<dbReference type="AlphaFoldDB" id="A0A6I4TZA4"/>
<name>A0A6I4TZA4_9SPHN</name>
<keyword evidence="2" id="KW-1185">Reference proteome</keyword>
<reference evidence="1 2" key="1">
    <citation type="submission" date="2019-12" db="EMBL/GenBank/DDBJ databases">
        <title>Genomic-based taxomic classification of the family Erythrobacteraceae.</title>
        <authorList>
            <person name="Xu L."/>
        </authorList>
    </citation>
    <scope>NUCLEOTIDE SEQUENCE [LARGE SCALE GENOMIC DNA]</scope>
    <source>
        <strain evidence="1 2">S36</strain>
    </source>
</reference>
<comment type="caution">
    <text evidence="1">The sequence shown here is derived from an EMBL/GenBank/DDBJ whole genome shotgun (WGS) entry which is preliminary data.</text>
</comment>
<dbReference type="NCBIfam" id="TIGR01634">
    <property type="entry name" value="tail_P2_I"/>
    <property type="match status" value="1"/>
</dbReference>
<organism evidence="1 2">
    <name type="scientific">Croceibacterium xixiisoli</name>
    <dbReference type="NCBI Taxonomy" id="1476466"/>
    <lineage>
        <taxon>Bacteria</taxon>
        <taxon>Pseudomonadati</taxon>
        <taxon>Pseudomonadota</taxon>
        <taxon>Alphaproteobacteria</taxon>
        <taxon>Sphingomonadales</taxon>
        <taxon>Erythrobacteraceae</taxon>
        <taxon>Croceibacterium</taxon>
    </lineage>
</organism>
<evidence type="ECO:0000313" key="1">
    <source>
        <dbReference type="EMBL" id="MXP00460.1"/>
    </source>
</evidence>
<dbReference type="Pfam" id="PF09684">
    <property type="entry name" value="Tail_P2_I"/>
    <property type="match status" value="1"/>
</dbReference>
<dbReference type="OrthoDB" id="90759at2"/>
<dbReference type="RefSeq" id="WP_161392164.1">
    <property type="nucleotide sequence ID" value="NZ_JBHSCP010000002.1"/>
</dbReference>
<gene>
    <name evidence="1" type="ORF">GRI97_15825</name>
</gene>
<dbReference type="EMBL" id="WTYJ01000003">
    <property type="protein sequence ID" value="MXP00460.1"/>
    <property type="molecule type" value="Genomic_DNA"/>
</dbReference>
<proteinExistence type="predicted"/>
<accession>A0A6I4TZA4</accession>
<evidence type="ECO:0000313" key="2">
    <source>
        <dbReference type="Proteomes" id="UP000469430"/>
    </source>
</evidence>
<sequence>MSSTTILPPGSTQLERALEQVAIEMLDIPVPVRSVWSADDCPNTHLPWLAYGLSVDNWADDWSEPVRREAIRQAIPLARVKGTRAALRAALDRHDPAIAMHDWFEADPPLPPHHFRLDLPIAADSDVVYNEQLVSRLLRDIESVKPVRSHMQATQRLNTEVAGYLMGVANPGGFIRSKMTADTASALDPIWDSFLQTENGEPLTLESGAMLEHE</sequence>
<dbReference type="Proteomes" id="UP000469430">
    <property type="component" value="Unassembled WGS sequence"/>
</dbReference>
<protein>
    <submittedName>
        <fullName evidence="1">Phage tail protein I</fullName>
    </submittedName>
</protein>
<dbReference type="InterPro" id="IPR006521">
    <property type="entry name" value="Tail_protein_I"/>
</dbReference>